<dbReference type="InterPro" id="IPR029149">
    <property type="entry name" value="Creatin/AminoP/Spt16_N"/>
</dbReference>
<dbReference type="PANTHER" id="PTHR46112">
    <property type="entry name" value="AMINOPEPTIDASE"/>
    <property type="match status" value="1"/>
</dbReference>
<dbReference type="SUPFAM" id="SSF55920">
    <property type="entry name" value="Creatinase/aminopeptidase"/>
    <property type="match status" value="1"/>
</dbReference>
<dbReference type="SUPFAM" id="SSF53092">
    <property type="entry name" value="Creatinase/prolidase N-terminal domain"/>
    <property type="match status" value="1"/>
</dbReference>
<dbReference type="Gene3D" id="3.40.350.10">
    <property type="entry name" value="Creatinase/prolidase N-terminal domain"/>
    <property type="match status" value="1"/>
</dbReference>
<accession>A0A1H0DN15</accession>
<dbReference type="Gene3D" id="3.90.230.10">
    <property type="entry name" value="Creatinase/methionine aminopeptidase superfamily"/>
    <property type="match status" value="1"/>
</dbReference>
<name>A0A1H0DN15_9FIRM</name>
<dbReference type="Proteomes" id="UP000199182">
    <property type="component" value="Unassembled WGS sequence"/>
</dbReference>
<feature type="domain" description="Peptidase M24" evidence="3">
    <location>
        <begin position="138"/>
        <end position="339"/>
    </location>
</feature>
<keyword evidence="5" id="KW-0031">Aminopeptidase</keyword>
<keyword evidence="1" id="KW-0479">Metal-binding</keyword>
<reference evidence="5 6" key="1">
    <citation type="submission" date="2016-10" db="EMBL/GenBank/DDBJ databases">
        <authorList>
            <person name="de Groot N.N."/>
        </authorList>
    </citation>
    <scope>NUCLEOTIDE SEQUENCE [LARGE SCALE GENOMIC DNA]</scope>
    <source>
        <strain evidence="5 6">CGMCC 1.5012</strain>
    </source>
</reference>
<evidence type="ECO:0000256" key="1">
    <source>
        <dbReference type="ARBA" id="ARBA00022723"/>
    </source>
</evidence>
<dbReference type="InterPro" id="IPR001131">
    <property type="entry name" value="Peptidase_M24B_aminopep-P_CS"/>
</dbReference>
<evidence type="ECO:0000256" key="2">
    <source>
        <dbReference type="ARBA" id="ARBA00022801"/>
    </source>
</evidence>
<dbReference type="Pfam" id="PF00557">
    <property type="entry name" value="Peptidase_M24"/>
    <property type="match status" value="1"/>
</dbReference>
<dbReference type="InterPro" id="IPR050659">
    <property type="entry name" value="Peptidase_M24B"/>
</dbReference>
<dbReference type="InterPro" id="IPR036005">
    <property type="entry name" value="Creatinase/aminopeptidase-like"/>
</dbReference>
<dbReference type="GO" id="GO:0046872">
    <property type="term" value="F:metal ion binding"/>
    <property type="evidence" value="ECO:0007669"/>
    <property type="project" value="UniProtKB-KW"/>
</dbReference>
<evidence type="ECO:0000259" key="3">
    <source>
        <dbReference type="Pfam" id="PF00557"/>
    </source>
</evidence>
<protein>
    <submittedName>
        <fullName evidence="5">Xaa-Pro aminopeptidase</fullName>
    </submittedName>
</protein>
<dbReference type="CDD" id="cd01092">
    <property type="entry name" value="APP-like"/>
    <property type="match status" value="1"/>
</dbReference>
<dbReference type="InterPro" id="IPR000587">
    <property type="entry name" value="Creatinase_N"/>
</dbReference>
<keyword evidence="2" id="KW-0378">Hydrolase</keyword>
<proteinExistence type="predicted"/>
<dbReference type="PROSITE" id="PS00491">
    <property type="entry name" value="PROLINE_PEPTIDASE"/>
    <property type="match status" value="1"/>
</dbReference>
<dbReference type="PANTHER" id="PTHR46112:SF3">
    <property type="entry name" value="AMINOPEPTIDASE YPDF"/>
    <property type="match status" value="1"/>
</dbReference>
<dbReference type="STRING" id="258515.SAMN05192585_12933"/>
<organism evidence="5 6">
    <name type="scientific">Acetanaerobacterium elongatum</name>
    <dbReference type="NCBI Taxonomy" id="258515"/>
    <lineage>
        <taxon>Bacteria</taxon>
        <taxon>Bacillati</taxon>
        <taxon>Bacillota</taxon>
        <taxon>Clostridia</taxon>
        <taxon>Eubacteriales</taxon>
        <taxon>Oscillospiraceae</taxon>
        <taxon>Acetanaerobacterium</taxon>
    </lineage>
</organism>
<keyword evidence="5" id="KW-0645">Protease</keyword>
<dbReference type="Pfam" id="PF01321">
    <property type="entry name" value="Creatinase_N"/>
    <property type="match status" value="1"/>
</dbReference>
<dbReference type="AlphaFoldDB" id="A0A1H0DN15"/>
<keyword evidence="6" id="KW-1185">Reference proteome</keyword>
<evidence type="ECO:0000313" key="6">
    <source>
        <dbReference type="Proteomes" id="UP000199182"/>
    </source>
</evidence>
<sequence length="356" mass="39642">MSKLAELIRRLPDGIDAALIVSRPNRRYYLGYDSHDAGLLFVTREAAYFIIDFRYIETARARVKDAVVLLQDNLGEMLRSLCEQHHVKHVGVETGALTLREFARFQTMLLSVKLSDSNDLDNSILRQRSVKTPEEIKLLKEAQRLTDETFSYILNRIAAGKTEKEVALDMEFYIRAQGAEAASFDFIVVAGKNSSLPHGIPGDNKLKKGDFVTMDFGALVDGYHADMTRTIAIGSVSEEQQRVYDTVLKAQLAVLNVLKAGVKCDDMDRIAREIIYSAGYEGCFGHGLGHSVGVEIHEQPRFSATCTKQAAAGTVMTVEPGIYLEGRFGVRIEDTGVLTQERFDNFAKSPKELLIL</sequence>
<evidence type="ECO:0000259" key="4">
    <source>
        <dbReference type="Pfam" id="PF01321"/>
    </source>
</evidence>
<dbReference type="InterPro" id="IPR000994">
    <property type="entry name" value="Pept_M24"/>
</dbReference>
<dbReference type="GO" id="GO:0004177">
    <property type="term" value="F:aminopeptidase activity"/>
    <property type="evidence" value="ECO:0007669"/>
    <property type="project" value="UniProtKB-KW"/>
</dbReference>
<dbReference type="RefSeq" id="WP_162840407.1">
    <property type="nucleotide sequence ID" value="NZ_FNID01000029.1"/>
</dbReference>
<gene>
    <name evidence="5" type="ORF">SAMN05192585_12933</name>
</gene>
<dbReference type="GO" id="GO:0008235">
    <property type="term" value="F:metalloexopeptidase activity"/>
    <property type="evidence" value="ECO:0007669"/>
    <property type="project" value="UniProtKB-ARBA"/>
</dbReference>
<dbReference type="EMBL" id="FNID01000029">
    <property type="protein sequence ID" value="SDN71542.1"/>
    <property type="molecule type" value="Genomic_DNA"/>
</dbReference>
<dbReference type="PRINTS" id="PR00599">
    <property type="entry name" value="MAPEPTIDASE"/>
</dbReference>
<evidence type="ECO:0000313" key="5">
    <source>
        <dbReference type="EMBL" id="SDN71542.1"/>
    </source>
</evidence>
<feature type="domain" description="Creatinase N-terminal" evidence="4">
    <location>
        <begin position="14"/>
        <end position="119"/>
    </location>
</feature>
<dbReference type="InterPro" id="IPR001714">
    <property type="entry name" value="Pept_M24_MAP"/>
</dbReference>